<proteinExistence type="predicted"/>
<name>A0ABN7NWQ1_TIMPD</name>
<evidence type="ECO:0000313" key="2">
    <source>
        <dbReference type="EMBL" id="CAG2058021.1"/>
    </source>
</evidence>
<accession>A0ABN7NWQ1</accession>
<reference evidence="2" key="1">
    <citation type="submission" date="2021-03" db="EMBL/GenBank/DDBJ databases">
        <authorList>
            <person name="Tran Van P."/>
        </authorList>
    </citation>
    <scope>NUCLEOTIDE SEQUENCE</scope>
</reference>
<dbReference type="Proteomes" id="UP001153148">
    <property type="component" value="Unassembled WGS sequence"/>
</dbReference>
<evidence type="ECO:0000313" key="3">
    <source>
        <dbReference type="Proteomes" id="UP001153148"/>
    </source>
</evidence>
<dbReference type="EMBL" id="CAJPIN010006476">
    <property type="protein sequence ID" value="CAG2058021.1"/>
    <property type="molecule type" value="Genomic_DNA"/>
</dbReference>
<sequence>MGFHSSSTQISAPICDENTPDANVTSRSMSKVGSSTVPYKKSTHQLLCVDSETSAANETSWRTEDAPSEGWDEGDPDCRTLGTNSYTLRLTVQQNTAAFYRPVFIG</sequence>
<organism evidence="2 3">
    <name type="scientific">Timema podura</name>
    <name type="common">Walking stick</name>
    <dbReference type="NCBI Taxonomy" id="61482"/>
    <lineage>
        <taxon>Eukaryota</taxon>
        <taxon>Metazoa</taxon>
        <taxon>Ecdysozoa</taxon>
        <taxon>Arthropoda</taxon>
        <taxon>Hexapoda</taxon>
        <taxon>Insecta</taxon>
        <taxon>Pterygota</taxon>
        <taxon>Neoptera</taxon>
        <taxon>Polyneoptera</taxon>
        <taxon>Phasmatodea</taxon>
        <taxon>Timematodea</taxon>
        <taxon>Timematoidea</taxon>
        <taxon>Timematidae</taxon>
        <taxon>Timema</taxon>
    </lineage>
</organism>
<feature type="region of interest" description="Disordered" evidence="1">
    <location>
        <begin position="1"/>
        <end position="37"/>
    </location>
</feature>
<evidence type="ECO:0000256" key="1">
    <source>
        <dbReference type="SAM" id="MobiDB-lite"/>
    </source>
</evidence>
<feature type="compositionally biased region" description="Polar residues" evidence="1">
    <location>
        <begin position="20"/>
        <end position="37"/>
    </location>
</feature>
<feature type="compositionally biased region" description="Acidic residues" evidence="1">
    <location>
        <begin position="66"/>
        <end position="75"/>
    </location>
</feature>
<feature type="region of interest" description="Disordered" evidence="1">
    <location>
        <begin position="52"/>
        <end position="78"/>
    </location>
</feature>
<feature type="compositionally biased region" description="Polar residues" evidence="1">
    <location>
        <begin position="1"/>
        <end position="11"/>
    </location>
</feature>
<protein>
    <submittedName>
        <fullName evidence="2">Uncharacterized protein</fullName>
    </submittedName>
</protein>
<gene>
    <name evidence="2" type="ORF">TPAB3V08_LOCUS4996</name>
</gene>
<comment type="caution">
    <text evidence="2">The sequence shown here is derived from an EMBL/GenBank/DDBJ whole genome shotgun (WGS) entry which is preliminary data.</text>
</comment>
<keyword evidence="3" id="KW-1185">Reference proteome</keyword>